<accession>A0A0D0D1E0</accession>
<feature type="compositionally biased region" description="Polar residues" evidence="1">
    <location>
        <begin position="110"/>
        <end position="121"/>
    </location>
</feature>
<evidence type="ECO:0000313" key="3">
    <source>
        <dbReference type="Proteomes" id="UP000054538"/>
    </source>
</evidence>
<evidence type="ECO:0000256" key="1">
    <source>
        <dbReference type="SAM" id="MobiDB-lite"/>
    </source>
</evidence>
<organism evidence="2 3">
    <name type="scientific">Paxillus rubicundulus Ve08.2h10</name>
    <dbReference type="NCBI Taxonomy" id="930991"/>
    <lineage>
        <taxon>Eukaryota</taxon>
        <taxon>Fungi</taxon>
        <taxon>Dikarya</taxon>
        <taxon>Basidiomycota</taxon>
        <taxon>Agaricomycotina</taxon>
        <taxon>Agaricomycetes</taxon>
        <taxon>Agaricomycetidae</taxon>
        <taxon>Boletales</taxon>
        <taxon>Paxilineae</taxon>
        <taxon>Paxillaceae</taxon>
        <taxon>Paxillus</taxon>
    </lineage>
</organism>
<dbReference type="STRING" id="930991.A0A0D0D1E0"/>
<name>A0A0D0D1E0_9AGAM</name>
<protein>
    <submittedName>
        <fullName evidence="2">Uncharacterized protein</fullName>
    </submittedName>
</protein>
<dbReference type="HOGENOM" id="CLU_2126990_0_0_1"/>
<gene>
    <name evidence="2" type="ORF">PAXRUDRAFT_177753</name>
</gene>
<dbReference type="AlphaFoldDB" id="A0A0D0D1E0"/>
<dbReference type="InParanoid" id="A0A0D0D1E0"/>
<feature type="non-terminal residue" evidence="2">
    <location>
        <position position="1"/>
    </location>
</feature>
<dbReference type="Proteomes" id="UP000054538">
    <property type="component" value="Unassembled WGS sequence"/>
</dbReference>
<reference evidence="3" key="2">
    <citation type="submission" date="2015-01" db="EMBL/GenBank/DDBJ databases">
        <title>Evolutionary Origins and Diversification of the Mycorrhizal Mutualists.</title>
        <authorList>
            <consortium name="DOE Joint Genome Institute"/>
            <consortium name="Mycorrhizal Genomics Consortium"/>
            <person name="Kohler A."/>
            <person name="Kuo A."/>
            <person name="Nagy L.G."/>
            <person name="Floudas D."/>
            <person name="Copeland A."/>
            <person name="Barry K.W."/>
            <person name="Cichocki N."/>
            <person name="Veneault-Fourrey C."/>
            <person name="LaButti K."/>
            <person name="Lindquist E.A."/>
            <person name="Lipzen A."/>
            <person name="Lundell T."/>
            <person name="Morin E."/>
            <person name="Murat C."/>
            <person name="Riley R."/>
            <person name="Ohm R."/>
            <person name="Sun H."/>
            <person name="Tunlid A."/>
            <person name="Henrissat B."/>
            <person name="Grigoriev I.V."/>
            <person name="Hibbett D.S."/>
            <person name="Martin F."/>
        </authorList>
    </citation>
    <scope>NUCLEOTIDE SEQUENCE [LARGE SCALE GENOMIC DNA]</scope>
    <source>
        <strain evidence="3">Ve08.2h10</strain>
    </source>
</reference>
<dbReference type="EMBL" id="KN829513">
    <property type="protein sequence ID" value="KIK73684.1"/>
    <property type="molecule type" value="Genomic_DNA"/>
</dbReference>
<evidence type="ECO:0000313" key="2">
    <source>
        <dbReference type="EMBL" id="KIK73684.1"/>
    </source>
</evidence>
<dbReference type="OrthoDB" id="3235325at2759"/>
<reference evidence="2 3" key="1">
    <citation type="submission" date="2014-04" db="EMBL/GenBank/DDBJ databases">
        <authorList>
            <consortium name="DOE Joint Genome Institute"/>
            <person name="Kuo A."/>
            <person name="Kohler A."/>
            <person name="Jargeat P."/>
            <person name="Nagy L.G."/>
            <person name="Floudas D."/>
            <person name="Copeland A."/>
            <person name="Barry K.W."/>
            <person name="Cichocki N."/>
            <person name="Veneault-Fourrey C."/>
            <person name="LaButti K."/>
            <person name="Lindquist E.A."/>
            <person name="Lipzen A."/>
            <person name="Lundell T."/>
            <person name="Morin E."/>
            <person name="Murat C."/>
            <person name="Sun H."/>
            <person name="Tunlid A."/>
            <person name="Henrissat B."/>
            <person name="Grigoriev I.V."/>
            <person name="Hibbett D.S."/>
            <person name="Martin F."/>
            <person name="Nordberg H.P."/>
            <person name="Cantor M.N."/>
            <person name="Hua S.X."/>
        </authorList>
    </citation>
    <scope>NUCLEOTIDE SEQUENCE [LARGE SCALE GENOMIC DNA]</scope>
    <source>
        <strain evidence="2 3">Ve08.2h10</strain>
    </source>
</reference>
<proteinExistence type="predicted"/>
<sequence>KVAFLEDKEGKTVSEDVIKAIRKKIRGVWADLVAQDVAPKTWGRATASNKELLCTIVYKAFPILQLSQNDWKLESLCTQDYPGWARHNLEDTAECSAHGEAKQEDKQEDNTNADNKLGTGTSKKRKAKWCKSEVAGKKIKGQ</sequence>
<feature type="compositionally biased region" description="Basic and acidic residues" evidence="1">
    <location>
        <begin position="97"/>
        <end position="109"/>
    </location>
</feature>
<keyword evidence="3" id="KW-1185">Reference proteome</keyword>
<feature type="region of interest" description="Disordered" evidence="1">
    <location>
        <begin position="94"/>
        <end position="127"/>
    </location>
</feature>